<dbReference type="InterPro" id="IPR023997">
    <property type="entry name" value="TonB-dep_OMP_SusC/RagA_CS"/>
</dbReference>
<name>A0A6I4HX34_9SPHI</name>
<comment type="similarity">
    <text evidence="8 9">Belongs to the TonB-dependent receptor family.</text>
</comment>
<dbReference type="Pfam" id="PF07715">
    <property type="entry name" value="Plug"/>
    <property type="match status" value="1"/>
</dbReference>
<evidence type="ECO:0000256" key="6">
    <source>
        <dbReference type="ARBA" id="ARBA00023136"/>
    </source>
</evidence>
<keyword evidence="3 8" id="KW-1134">Transmembrane beta strand</keyword>
<keyword evidence="2 8" id="KW-0813">Transport</keyword>
<sequence>MKKILLSIFAGILLLSQMAYAQTLTVTGLVTSKDDGQPLPGVTVRIKGTTRGTQTDVNGRYTIVVPSSESTLQFSFVGYDSYEQRADQRGNISLVSNKRSLSEVVVVGYGTQLRKDVTGSVSSIKGSDFTDRAIPSFDKDLAGKATGVQVIQPSGLLGQPTQIRIRGVNSINNGQGPLYVVDGVPVNVGNVGDLSQVTNSNSLADFNPNDIASFEVLKDGAATAIYGSRASNGVILITTKRGRIGAPQFTYDGYFAESKVAKRFNLLNADQFIEVANERLVAAGNAPQAFQTPNPNGGNYNTNWQDYLFRTGIQQNHVVSSSGGSEAGRYYFSLGYSNQNGIIIANSLKRYTFRASLDQRVNKLISVGLTAGATYQDNYGPTIGSNALSGNIFGGIRMLPNVPVYDPNDPTGFYISADRRSLGQGANLIPISDNIPNQLFVSTYNIRRGQTYRLNGNFFVQLDLYKGLKLKSLIGIDNNYLDDFQFNDPRSGDGFGSNGSIFQAYTSSPSYTVQNILTYNTSIAKAHNIDFTAVQELQKSKRQVYTASGTGISDIFFNQGLISNTVTTQNSGGSLVYRSIESYVGRLNYNYKNRYYIGGSIRADKLSNLPIANRTGYFPGVSAAYRVSEEPFFKESALSKVVSDFRLRGSFAVVGNTDIGTFPYLGLYSSSLYGNQNGIGFSQSGNADLRWEKQNKTDVGFDLGLFNNRISVTAAYYKQDSKDLILQAPTPASLGIPGNFIYQNVGAVRNTGFEFQVNADVIRSKDFTWNTTLNFTTQKNVVLSLVNGQTQIINSNNMNIIRVGESINSLYGYQYAGVNAANGNPLYVKANGQIIQGNVTTSTYATYDPANPTSVATAATLSSDDRVLLGKTLPSYFGGFNNTFTYKGFDLNVFLRWSGGNKVYNRTRVDLLNQNFVNNGTEILGRWQSAANPGDGVTPRQWFGKATFINQDAAAYSRFVENGDFLRMDNLAIGYKLPAEIVNKLKVARVRLYASAQNVFVITKYKGLDPEINNNGAGIDYNSNPLARTFTFGVNVGF</sequence>
<dbReference type="SUPFAM" id="SSF49464">
    <property type="entry name" value="Carboxypeptidase regulatory domain-like"/>
    <property type="match status" value="1"/>
</dbReference>
<evidence type="ECO:0000256" key="2">
    <source>
        <dbReference type="ARBA" id="ARBA00022448"/>
    </source>
</evidence>
<keyword evidence="5 9" id="KW-0798">TonB box</keyword>
<keyword evidence="12" id="KW-0675">Receptor</keyword>
<evidence type="ECO:0000313" key="13">
    <source>
        <dbReference type="Proteomes" id="UP000429232"/>
    </source>
</evidence>
<feature type="domain" description="TonB-dependent receptor-like beta-barrel" evidence="10">
    <location>
        <begin position="432"/>
        <end position="853"/>
    </location>
</feature>
<keyword evidence="4 8" id="KW-0812">Transmembrane</keyword>
<gene>
    <name evidence="12" type="ORF">GO620_016925</name>
</gene>
<dbReference type="KEGG" id="mgik:GO620_016925"/>
<keyword evidence="6 8" id="KW-0472">Membrane</keyword>
<evidence type="ECO:0000256" key="3">
    <source>
        <dbReference type="ARBA" id="ARBA00022452"/>
    </source>
</evidence>
<dbReference type="Pfam" id="PF13715">
    <property type="entry name" value="CarbopepD_reg_2"/>
    <property type="match status" value="1"/>
</dbReference>
<dbReference type="InterPro" id="IPR039426">
    <property type="entry name" value="TonB-dep_rcpt-like"/>
</dbReference>
<evidence type="ECO:0000256" key="4">
    <source>
        <dbReference type="ARBA" id="ARBA00022692"/>
    </source>
</evidence>
<evidence type="ECO:0000256" key="9">
    <source>
        <dbReference type="RuleBase" id="RU003357"/>
    </source>
</evidence>
<dbReference type="InterPro" id="IPR008969">
    <property type="entry name" value="CarboxyPept-like_regulatory"/>
</dbReference>
<evidence type="ECO:0000259" key="11">
    <source>
        <dbReference type="Pfam" id="PF07715"/>
    </source>
</evidence>
<comment type="subcellular location">
    <subcellularLocation>
        <location evidence="1 8">Cell outer membrane</location>
        <topology evidence="1 8">Multi-pass membrane protein</topology>
    </subcellularLocation>
</comment>
<dbReference type="InterPro" id="IPR036942">
    <property type="entry name" value="Beta-barrel_TonB_sf"/>
</dbReference>
<evidence type="ECO:0000313" key="12">
    <source>
        <dbReference type="EMBL" id="QQL49826.1"/>
    </source>
</evidence>
<dbReference type="NCBIfam" id="TIGR04057">
    <property type="entry name" value="SusC_RagA_signa"/>
    <property type="match status" value="1"/>
</dbReference>
<evidence type="ECO:0000259" key="10">
    <source>
        <dbReference type="Pfam" id="PF00593"/>
    </source>
</evidence>
<dbReference type="Pfam" id="PF00593">
    <property type="entry name" value="TonB_dep_Rec_b-barrel"/>
    <property type="match status" value="1"/>
</dbReference>
<dbReference type="Proteomes" id="UP000429232">
    <property type="component" value="Chromosome"/>
</dbReference>
<dbReference type="GO" id="GO:0009279">
    <property type="term" value="C:cell outer membrane"/>
    <property type="evidence" value="ECO:0007669"/>
    <property type="project" value="UniProtKB-SubCell"/>
</dbReference>
<dbReference type="AlphaFoldDB" id="A0A6I4HX34"/>
<dbReference type="Gene3D" id="2.40.170.20">
    <property type="entry name" value="TonB-dependent receptor, beta-barrel domain"/>
    <property type="match status" value="1"/>
</dbReference>
<protein>
    <submittedName>
        <fullName evidence="12">TonB-dependent receptor</fullName>
    </submittedName>
</protein>
<dbReference type="RefSeq" id="WP_157523462.1">
    <property type="nucleotide sequence ID" value="NZ_CP066775.1"/>
</dbReference>
<dbReference type="InterPro" id="IPR012910">
    <property type="entry name" value="Plug_dom"/>
</dbReference>
<dbReference type="NCBIfam" id="TIGR04056">
    <property type="entry name" value="OMP_RagA_SusC"/>
    <property type="match status" value="1"/>
</dbReference>
<dbReference type="EMBL" id="CP066775">
    <property type="protein sequence ID" value="QQL49826.1"/>
    <property type="molecule type" value="Genomic_DNA"/>
</dbReference>
<evidence type="ECO:0000256" key="5">
    <source>
        <dbReference type="ARBA" id="ARBA00023077"/>
    </source>
</evidence>
<feature type="domain" description="TonB-dependent receptor plug" evidence="11">
    <location>
        <begin position="115"/>
        <end position="234"/>
    </location>
</feature>
<evidence type="ECO:0000256" key="7">
    <source>
        <dbReference type="ARBA" id="ARBA00023237"/>
    </source>
</evidence>
<evidence type="ECO:0000256" key="1">
    <source>
        <dbReference type="ARBA" id="ARBA00004571"/>
    </source>
</evidence>
<dbReference type="SUPFAM" id="SSF56935">
    <property type="entry name" value="Porins"/>
    <property type="match status" value="1"/>
</dbReference>
<organism evidence="12 13">
    <name type="scientific">Mucilaginibacter ginkgonis</name>
    <dbReference type="NCBI Taxonomy" id="2682091"/>
    <lineage>
        <taxon>Bacteria</taxon>
        <taxon>Pseudomonadati</taxon>
        <taxon>Bacteroidota</taxon>
        <taxon>Sphingobacteriia</taxon>
        <taxon>Sphingobacteriales</taxon>
        <taxon>Sphingobacteriaceae</taxon>
        <taxon>Mucilaginibacter</taxon>
    </lineage>
</organism>
<reference evidence="12 13" key="1">
    <citation type="submission" date="2020-12" db="EMBL/GenBank/DDBJ databases">
        <title>HMF7856_wgs.fasta genome submission.</title>
        <authorList>
            <person name="Kang H."/>
            <person name="Kim H."/>
            <person name="Joh K."/>
        </authorList>
    </citation>
    <scope>NUCLEOTIDE SEQUENCE [LARGE SCALE GENOMIC DNA]</scope>
    <source>
        <strain evidence="12 13">HMF7856</strain>
    </source>
</reference>
<dbReference type="InterPro" id="IPR037066">
    <property type="entry name" value="Plug_dom_sf"/>
</dbReference>
<dbReference type="PROSITE" id="PS52016">
    <property type="entry name" value="TONB_DEPENDENT_REC_3"/>
    <property type="match status" value="1"/>
</dbReference>
<evidence type="ECO:0000256" key="8">
    <source>
        <dbReference type="PROSITE-ProRule" id="PRU01360"/>
    </source>
</evidence>
<proteinExistence type="inferred from homology"/>
<keyword evidence="7 8" id="KW-0998">Cell outer membrane</keyword>
<accession>A0A6I4HX34</accession>
<keyword evidence="13" id="KW-1185">Reference proteome</keyword>
<dbReference type="Gene3D" id="2.60.40.1120">
    <property type="entry name" value="Carboxypeptidase-like, regulatory domain"/>
    <property type="match status" value="1"/>
</dbReference>
<dbReference type="InterPro" id="IPR000531">
    <property type="entry name" value="Beta-barrel_TonB"/>
</dbReference>
<dbReference type="InterPro" id="IPR023996">
    <property type="entry name" value="TonB-dep_OMP_SusC/RagA"/>
</dbReference>
<dbReference type="Gene3D" id="2.170.130.10">
    <property type="entry name" value="TonB-dependent receptor, plug domain"/>
    <property type="match status" value="1"/>
</dbReference>